<reference evidence="2" key="1">
    <citation type="journal article" date="2019" name="Int. J. Syst. Evol. Microbiol.">
        <title>The Global Catalogue of Microorganisms (GCM) 10K type strain sequencing project: providing services to taxonomists for standard genome sequencing and annotation.</title>
        <authorList>
            <consortium name="The Broad Institute Genomics Platform"/>
            <consortium name="The Broad Institute Genome Sequencing Center for Infectious Disease"/>
            <person name="Wu L."/>
            <person name="Ma J."/>
        </authorList>
    </citation>
    <scope>NUCLEOTIDE SEQUENCE [LARGE SCALE GENOMIC DNA]</scope>
    <source>
        <strain evidence="2">CGMCC 4.7248</strain>
    </source>
</reference>
<name>A0ABW0V467_9ACTN</name>
<dbReference type="EMBL" id="JBHSNY010000020">
    <property type="protein sequence ID" value="MFC5639341.1"/>
    <property type="molecule type" value="Genomic_DNA"/>
</dbReference>
<keyword evidence="2" id="KW-1185">Reference proteome</keyword>
<sequence>MHDPAAQQDETVFDFGVTALGASFHGDWCLDAEDELDHVLTYLGPEGDPAGLALLIEDILRLRDSGLDGDELCVLWHATDPPLGGAPEIRGAERLWLDRLLTVIVPLARARGASEASCATYPRCVPDGTSAAAVEHRRLTAEVVELIGLLDPRAEGHMPLPATREAMVRCAQTVCSELAFRFLLHAANHFWSRLSLETYGRLERLSAAFGHGPHMVEAVRYLMD</sequence>
<accession>A0ABW0V467</accession>
<dbReference type="RefSeq" id="WP_381031260.1">
    <property type="nucleotide sequence ID" value="NZ_JBHSNY010000020.1"/>
</dbReference>
<gene>
    <name evidence="1" type="ORF">ACFPZJ_37540</name>
</gene>
<organism evidence="1 2">
    <name type="scientific">Streptomyces bullii</name>
    <dbReference type="NCBI Taxonomy" id="349910"/>
    <lineage>
        <taxon>Bacteria</taxon>
        <taxon>Bacillati</taxon>
        <taxon>Actinomycetota</taxon>
        <taxon>Actinomycetes</taxon>
        <taxon>Kitasatosporales</taxon>
        <taxon>Streptomycetaceae</taxon>
        <taxon>Streptomyces</taxon>
    </lineage>
</organism>
<evidence type="ECO:0000313" key="2">
    <source>
        <dbReference type="Proteomes" id="UP001596154"/>
    </source>
</evidence>
<comment type="caution">
    <text evidence="1">The sequence shown here is derived from an EMBL/GenBank/DDBJ whole genome shotgun (WGS) entry which is preliminary data.</text>
</comment>
<evidence type="ECO:0008006" key="3">
    <source>
        <dbReference type="Google" id="ProtNLM"/>
    </source>
</evidence>
<evidence type="ECO:0000313" key="1">
    <source>
        <dbReference type="EMBL" id="MFC5639341.1"/>
    </source>
</evidence>
<protein>
    <recommendedName>
        <fullName evidence="3">CdiI immunity protein domain-containing protein</fullName>
    </recommendedName>
</protein>
<proteinExistence type="predicted"/>
<dbReference type="Proteomes" id="UP001596154">
    <property type="component" value="Unassembled WGS sequence"/>
</dbReference>